<evidence type="ECO:0000256" key="4">
    <source>
        <dbReference type="ARBA" id="ARBA00022840"/>
    </source>
</evidence>
<evidence type="ECO:0000256" key="2">
    <source>
        <dbReference type="ARBA" id="ARBA00022695"/>
    </source>
</evidence>
<dbReference type="Gene3D" id="1.20.120.330">
    <property type="entry name" value="Nucleotidyltransferases domain 2"/>
    <property type="match status" value="2"/>
</dbReference>
<keyword evidence="1 9" id="KW-0808">Transferase</keyword>
<dbReference type="SUPFAM" id="SSF81301">
    <property type="entry name" value="Nucleotidyltransferase"/>
    <property type="match status" value="2"/>
</dbReference>
<dbReference type="EMBL" id="UOGI01000392">
    <property type="protein sequence ID" value="VAX34786.1"/>
    <property type="molecule type" value="Genomic_DNA"/>
</dbReference>
<dbReference type="EC" id="2.7.7.42" evidence="9"/>
<gene>
    <name evidence="9" type="ORF">MNBD_NITROSPIRAE03-623</name>
</gene>
<dbReference type="GO" id="GO:0005829">
    <property type="term" value="C:cytosol"/>
    <property type="evidence" value="ECO:0007669"/>
    <property type="project" value="TreeGrafter"/>
</dbReference>
<dbReference type="Pfam" id="PF08335">
    <property type="entry name" value="GlnD_UR_UTase"/>
    <property type="match status" value="2"/>
</dbReference>
<dbReference type="GO" id="GO:0016874">
    <property type="term" value="F:ligase activity"/>
    <property type="evidence" value="ECO:0007669"/>
    <property type="project" value="UniProtKB-KW"/>
</dbReference>
<dbReference type="Gene3D" id="3.30.460.10">
    <property type="entry name" value="Beta Polymerase, domain 2"/>
    <property type="match status" value="2"/>
</dbReference>
<dbReference type="GO" id="GO:0000820">
    <property type="term" value="P:regulation of glutamine family amino acid metabolic process"/>
    <property type="evidence" value="ECO:0007669"/>
    <property type="project" value="TreeGrafter"/>
</dbReference>
<keyword evidence="9" id="KW-0436">Ligase</keyword>
<dbReference type="PANTHER" id="PTHR30621">
    <property type="entry name" value="GLUTAMINE SYNTHETASE ADENYLYLTRANSFERASE"/>
    <property type="match status" value="1"/>
</dbReference>
<evidence type="ECO:0000256" key="3">
    <source>
        <dbReference type="ARBA" id="ARBA00022741"/>
    </source>
</evidence>
<dbReference type="GO" id="GO:0008882">
    <property type="term" value="F:[glutamate-ammonia-ligase] adenylyltransferase activity"/>
    <property type="evidence" value="ECO:0007669"/>
    <property type="project" value="UniProtKB-EC"/>
</dbReference>
<feature type="domain" description="Glutamate-ammonia ligase adenylyltransferase repeated" evidence="7">
    <location>
        <begin position="46"/>
        <end position="297"/>
    </location>
</feature>
<evidence type="ECO:0000313" key="9">
    <source>
        <dbReference type="EMBL" id="VAX34786.1"/>
    </source>
</evidence>
<proteinExistence type="predicted"/>
<evidence type="ECO:0000256" key="5">
    <source>
        <dbReference type="ARBA" id="ARBA00022842"/>
    </source>
</evidence>
<dbReference type="PANTHER" id="PTHR30621:SF0">
    <property type="entry name" value="BIFUNCTIONAL GLUTAMINE SYNTHETASE ADENYLYLTRANSFERASE_ADENYLYL-REMOVING ENZYME"/>
    <property type="match status" value="1"/>
</dbReference>
<keyword evidence="3" id="KW-0547">Nucleotide-binding</keyword>
<reference evidence="9" key="1">
    <citation type="submission" date="2018-06" db="EMBL/GenBank/DDBJ databases">
        <authorList>
            <person name="Zhirakovskaya E."/>
        </authorList>
    </citation>
    <scope>NUCLEOTIDE SEQUENCE</scope>
</reference>
<dbReference type="Gene3D" id="1.20.120.1510">
    <property type="match status" value="1"/>
</dbReference>
<dbReference type="AlphaFoldDB" id="A0A3B1CVY8"/>
<dbReference type="GO" id="GO:0005524">
    <property type="term" value="F:ATP binding"/>
    <property type="evidence" value="ECO:0007669"/>
    <property type="project" value="UniProtKB-KW"/>
</dbReference>
<evidence type="ECO:0000256" key="6">
    <source>
        <dbReference type="ARBA" id="ARBA00023268"/>
    </source>
</evidence>
<evidence type="ECO:0000259" key="8">
    <source>
        <dbReference type="Pfam" id="PF08335"/>
    </source>
</evidence>
<keyword evidence="2 9" id="KW-0548">Nucleotidyltransferase</keyword>
<dbReference type="InterPro" id="IPR043519">
    <property type="entry name" value="NT_sf"/>
</dbReference>
<feature type="domain" description="Glutamate-ammonia ligase adenylyltransferase repeated" evidence="7">
    <location>
        <begin position="564"/>
        <end position="776"/>
    </location>
</feature>
<dbReference type="SUPFAM" id="SSF81593">
    <property type="entry name" value="Nucleotidyltransferase substrate binding subunit/domain"/>
    <property type="match status" value="2"/>
</dbReference>
<keyword evidence="6" id="KW-0511">Multifunctional enzyme</keyword>
<dbReference type="InterPro" id="IPR023057">
    <property type="entry name" value="GlnE"/>
</dbReference>
<dbReference type="CDD" id="cd05401">
    <property type="entry name" value="NT_GlnE_GlnD_like"/>
    <property type="match status" value="2"/>
</dbReference>
<dbReference type="NCBIfam" id="NF008292">
    <property type="entry name" value="PRK11072.1"/>
    <property type="match status" value="1"/>
</dbReference>
<keyword evidence="5" id="KW-0460">Magnesium</keyword>
<sequence>AMPIDEGLHKRIEELSLNTPDPARAERNVLTLFELTPAGPFLPYLADICRLFAASRFLAIYCIANPEELLAALKEIKMPVSKDLLPERISAEIMPDEPRDIEDMMKVLRGFKKRYLLRITLRDIAGETGILPSMDELTLLAEALISLSLQWSLRINYRRFGEPANAAITVIGLGKLGGAELNYSSDVDLIAVYSQGNGQTSGILNPSGVRVNRISTHEFYCRVMELLNRMLSLPTEDGITYRVDLRLRPQGQKGELILPLDSYQTYYESWGRTWERMVLIRARPVAGDMGLGRKFMEAISPFVWKKSLDYSEIEEIRGLKKRIDLTFSRDDIKRGYGGIREIEFFVQTFQLIYGGDNRGLRTHRLFNAIQALRWMKLVPQEDLAILRDNYLYLRRLEHYLQMKEDLQTHTLPASGQETEVLARLMGFSSAAEFLTDLRLRRMQVKNMYNSLLGTEEDLHAEALTLLEGDLADDELMGYLLFRGVKAPHAGIIHLRKVREQMRTFKTQKERSVLRRVVPQFLEKAFNAESPDRVLKGLESFIAVLGEKEAYLTGVAEHKGLIDAMVKLFSLSSYLTRVFLSSNRYLDTLVEGLIIRKTKRQVEEELRRNVRFGEGVLQAIGEYRRAEEIRLGLFFLMDVLTIHDLLRYLSHLADAIIGIILERINSKQGFSIIGLGKLGGRELTFGSDLDIIFLSDIPEGVRTAESVVKTLTTYTDKGMLYNVDVRLRPDGSKGALVKDIAGYRNYYLRSAHPWELQALLRARPVAGDLRAGKAFMEMGREVLMQRGKEVRREDIHAMRQRIVSELSQEAAGMDIKLGPGGIEEIEFHVQFLQLQHVREKPEILVQNTPVAINRLAKKGILSAGEREILFNSYEYYRRLETFLRLNEEHVIAKDSGIAELAGIFMGHRNKEEFLPRLGELRNSVLRLTG</sequence>
<accession>A0A3B1CVY8</accession>
<evidence type="ECO:0000259" key="7">
    <source>
        <dbReference type="Pfam" id="PF03710"/>
    </source>
</evidence>
<dbReference type="InterPro" id="IPR013546">
    <property type="entry name" value="PII_UdlTrfase/GS_AdlTrfase"/>
</dbReference>
<dbReference type="Pfam" id="PF03710">
    <property type="entry name" value="GlnE"/>
    <property type="match status" value="2"/>
</dbReference>
<dbReference type="InterPro" id="IPR005190">
    <property type="entry name" value="GlnE_rpt_dom"/>
</dbReference>
<organism evidence="9">
    <name type="scientific">hydrothermal vent metagenome</name>
    <dbReference type="NCBI Taxonomy" id="652676"/>
    <lineage>
        <taxon>unclassified sequences</taxon>
        <taxon>metagenomes</taxon>
        <taxon>ecological metagenomes</taxon>
    </lineage>
</organism>
<protein>
    <submittedName>
        <fullName evidence="9">Glutamate-ammonia-ligase adenylyltransferase</fullName>
        <ecNumber evidence="9">2.7.7.42</ecNumber>
    </submittedName>
</protein>
<feature type="non-terminal residue" evidence="9">
    <location>
        <position position="1"/>
    </location>
</feature>
<evidence type="ECO:0000256" key="1">
    <source>
        <dbReference type="ARBA" id="ARBA00022679"/>
    </source>
</evidence>
<name>A0A3B1CVY8_9ZZZZ</name>
<keyword evidence="4" id="KW-0067">ATP-binding</keyword>
<feature type="domain" description="PII-uridylyltransferase/Glutamine-synthetase adenylyltransferase" evidence="8">
    <location>
        <begin position="798"/>
        <end position="926"/>
    </location>
</feature>
<feature type="domain" description="PII-uridylyltransferase/Glutamine-synthetase adenylyltransferase" evidence="8">
    <location>
        <begin position="327"/>
        <end position="451"/>
    </location>
</feature>